<dbReference type="GO" id="GO:1990281">
    <property type="term" value="C:efflux pump complex"/>
    <property type="evidence" value="ECO:0007669"/>
    <property type="project" value="TreeGrafter"/>
</dbReference>
<proteinExistence type="predicted"/>
<name>A0A966HV28_9PROT</name>
<keyword evidence="1" id="KW-1133">Transmembrane helix</keyword>
<protein>
    <submittedName>
        <fullName evidence="3">Efflux RND transporter periplasmic adaptor subunit</fullName>
    </submittedName>
</protein>
<dbReference type="Pfam" id="PF25954">
    <property type="entry name" value="Beta-barrel_RND_2"/>
    <property type="match status" value="1"/>
</dbReference>
<keyword evidence="1" id="KW-0472">Membrane</keyword>
<gene>
    <name evidence="3" type="ORF">EBX74_04620</name>
</gene>
<accession>A0A966HV28</accession>
<dbReference type="SUPFAM" id="SSF111369">
    <property type="entry name" value="HlyD-like secretion proteins"/>
    <property type="match status" value="1"/>
</dbReference>
<sequence length="218" mass="24390">MNTSKKIIIAVSIIVVLVVAIIAGRMILNNIIQKKINEVKPTEVIAQEVQKLEFYEKIETFGTALANQSFSIRIKKTDLISSLEFDKNLMVQKNQLIAQLKTEKITAPFSGRLGVREITPGILGGEDSIIATLDDIEIVKIDIKIPESYLSILKKDLKIKASSESFKEIFYGNLDTVSARVDPITRSILVQAKIKNQNYKIIPGMLVNIEIIYNEKTA</sequence>
<dbReference type="Gene3D" id="2.40.30.170">
    <property type="match status" value="1"/>
</dbReference>
<organism evidence="3 4">
    <name type="scientific">Candidatus Fonsibacter lacus</name>
    <dbReference type="NCBI Taxonomy" id="2576439"/>
    <lineage>
        <taxon>Bacteria</taxon>
        <taxon>Pseudomonadati</taxon>
        <taxon>Pseudomonadota</taxon>
        <taxon>Alphaproteobacteria</taxon>
        <taxon>Candidatus Pelagibacterales</taxon>
        <taxon>Candidatus Pelagibacterales incertae sedis</taxon>
        <taxon>Candidatus Fonsibacter</taxon>
    </lineage>
</organism>
<feature type="transmembrane region" description="Helical" evidence="1">
    <location>
        <begin position="7"/>
        <end position="28"/>
    </location>
</feature>
<evidence type="ECO:0000259" key="2">
    <source>
        <dbReference type="Pfam" id="PF25954"/>
    </source>
</evidence>
<dbReference type="PANTHER" id="PTHR30469">
    <property type="entry name" value="MULTIDRUG RESISTANCE PROTEIN MDTA"/>
    <property type="match status" value="1"/>
</dbReference>
<feature type="non-terminal residue" evidence="3">
    <location>
        <position position="218"/>
    </location>
</feature>
<dbReference type="AlphaFoldDB" id="A0A966HV28"/>
<feature type="domain" description="CusB-like beta-barrel" evidence="2">
    <location>
        <begin position="141"/>
        <end position="211"/>
    </location>
</feature>
<evidence type="ECO:0000256" key="1">
    <source>
        <dbReference type="SAM" id="Phobius"/>
    </source>
</evidence>
<comment type="caution">
    <text evidence="3">The sequence shown here is derived from an EMBL/GenBank/DDBJ whole genome shotgun (WGS) entry which is preliminary data.</text>
</comment>
<dbReference type="EMBL" id="RGOB01000195">
    <property type="protein sequence ID" value="NCU53547.1"/>
    <property type="molecule type" value="Genomic_DNA"/>
</dbReference>
<dbReference type="InterPro" id="IPR058792">
    <property type="entry name" value="Beta-barrel_RND_2"/>
</dbReference>
<evidence type="ECO:0000313" key="3">
    <source>
        <dbReference type="EMBL" id="NCU53547.1"/>
    </source>
</evidence>
<dbReference type="Proteomes" id="UP000747791">
    <property type="component" value="Unassembled WGS sequence"/>
</dbReference>
<dbReference type="GO" id="GO:0015562">
    <property type="term" value="F:efflux transmembrane transporter activity"/>
    <property type="evidence" value="ECO:0007669"/>
    <property type="project" value="TreeGrafter"/>
</dbReference>
<dbReference type="PANTHER" id="PTHR30469:SF16">
    <property type="entry name" value="HAE1 FAMILY EFFLUX PUMP MFP COMPONENT"/>
    <property type="match status" value="1"/>
</dbReference>
<evidence type="ECO:0000313" key="4">
    <source>
        <dbReference type="Proteomes" id="UP000747791"/>
    </source>
</evidence>
<keyword evidence="1" id="KW-0812">Transmembrane</keyword>
<reference evidence="3" key="1">
    <citation type="submission" date="2018-10" db="EMBL/GenBank/DDBJ databases">
        <title>Iterative Subtractive Binning of Freshwater Chronoseries Metagenomes Recovers Nearly Complete Genomes from over Four Hundred Novel Species.</title>
        <authorList>
            <person name="Rodriguez-R L.M."/>
            <person name="Tsementzi D."/>
            <person name="Luo C."/>
            <person name="Konstantinidis K.T."/>
        </authorList>
    </citation>
    <scope>NUCLEOTIDE SEQUENCE</scope>
    <source>
        <strain evidence="3">WB8_2A_004</strain>
    </source>
</reference>